<evidence type="ECO:0000313" key="2">
    <source>
        <dbReference type="EMBL" id="NVN17776.1"/>
    </source>
</evidence>
<gene>
    <name evidence="2" type="ORF">GUA46_05425</name>
</gene>
<reference evidence="2 3" key="1">
    <citation type="submission" date="2020-01" db="EMBL/GenBank/DDBJ databases">
        <title>Draft Genome Analysis of Muricauda sp. HICW Isolated from coastal seawater of PR China.</title>
        <authorList>
            <person name="Chen M.-X."/>
        </authorList>
    </citation>
    <scope>NUCLEOTIDE SEQUENCE [LARGE SCALE GENOMIC DNA]</scope>
    <source>
        <strain evidence="2 3">HICW</strain>
    </source>
</reference>
<dbReference type="RefSeq" id="WP_176619627.1">
    <property type="nucleotide sequence ID" value="NZ_WYET01000002.1"/>
</dbReference>
<organism evidence="2 3">
    <name type="scientific">Flagellimonas chongwuensis</name>
    <dbReference type="NCBI Taxonomy" id="2697365"/>
    <lineage>
        <taxon>Bacteria</taxon>
        <taxon>Pseudomonadati</taxon>
        <taxon>Bacteroidota</taxon>
        <taxon>Flavobacteriia</taxon>
        <taxon>Flavobacteriales</taxon>
        <taxon>Flavobacteriaceae</taxon>
        <taxon>Flagellimonas</taxon>
    </lineage>
</organism>
<feature type="signal peptide" evidence="1">
    <location>
        <begin position="1"/>
        <end position="21"/>
    </location>
</feature>
<keyword evidence="1" id="KW-0732">Signal</keyword>
<dbReference type="EMBL" id="WYET01000002">
    <property type="protein sequence ID" value="NVN17776.1"/>
    <property type="molecule type" value="Genomic_DNA"/>
</dbReference>
<evidence type="ECO:0000313" key="3">
    <source>
        <dbReference type="Proteomes" id="UP000558089"/>
    </source>
</evidence>
<feature type="chain" id="PRO_5032788784" description="Secreted protein" evidence="1">
    <location>
        <begin position="22"/>
        <end position="279"/>
    </location>
</feature>
<proteinExistence type="predicted"/>
<keyword evidence="3" id="KW-1185">Reference proteome</keyword>
<accession>A0A850NES6</accession>
<sequence length="279" mass="31882">MKYKVLYILLFAIGLNTVVNAQLNDYKYIIVPKKFDAFKSVNEYQTSTLVKYYFEENGFNALYDDAMPVDLAGNRCLGLLANLEDGSNMFTTKVTITLKDCNNVEVFRSVEGISKIKEYDKAYKDAIQKAFISFAGMDYSYVPQEREKKESATVTLNFKDDVKSVQEESKEHIIEQKSTTEEQVYKAVEPKPSSIVRAAEKQSAELPAEVLYAQPTDFGYQLVDSTPKVVLKLQETSMDNVFMTDFNGYNAVVFEKDGKWLLEYSENGEKVQKELEIKF</sequence>
<evidence type="ECO:0000256" key="1">
    <source>
        <dbReference type="SAM" id="SignalP"/>
    </source>
</evidence>
<dbReference type="AlphaFoldDB" id="A0A850NES6"/>
<evidence type="ECO:0008006" key="4">
    <source>
        <dbReference type="Google" id="ProtNLM"/>
    </source>
</evidence>
<comment type="caution">
    <text evidence="2">The sequence shown here is derived from an EMBL/GenBank/DDBJ whole genome shotgun (WGS) entry which is preliminary data.</text>
</comment>
<protein>
    <recommendedName>
        <fullName evidence="4">Secreted protein</fullName>
    </recommendedName>
</protein>
<name>A0A850NES6_9FLAO</name>
<dbReference type="Proteomes" id="UP000558089">
    <property type="component" value="Unassembled WGS sequence"/>
</dbReference>